<dbReference type="AlphaFoldDB" id="A0A2P5FL16"/>
<reference evidence="8" key="1">
    <citation type="submission" date="2016-06" db="EMBL/GenBank/DDBJ databases">
        <title>Parallel loss of symbiosis genes in relatives of nitrogen-fixing non-legume Parasponia.</title>
        <authorList>
            <person name="Van Velzen R."/>
            <person name="Holmer R."/>
            <person name="Bu F."/>
            <person name="Rutten L."/>
            <person name="Van Zeijl A."/>
            <person name="Liu W."/>
            <person name="Santuari L."/>
            <person name="Cao Q."/>
            <person name="Sharma T."/>
            <person name="Shen D."/>
            <person name="Roswanjaya Y."/>
            <person name="Wardhani T."/>
            <person name="Kalhor M.S."/>
            <person name="Jansen J."/>
            <person name="Van den Hoogen J."/>
            <person name="Gungor B."/>
            <person name="Hartog M."/>
            <person name="Hontelez J."/>
            <person name="Verver J."/>
            <person name="Yang W.-C."/>
            <person name="Schijlen E."/>
            <person name="Repin R."/>
            <person name="Schilthuizen M."/>
            <person name="Schranz E."/>
            <person name="Heidstra R."/>
            <person name="Miyata K."/>
            <person name="Fedorova E."/>
            <person name="Kohlen W."/>
            <person name="Bisseling T."/>
            <person name="Smit S."/>
            <person name="Geurts R."/>
        </authorList>
    </citation>
    <scope>NUCLEOTIDE SEQUENCE [LARGE SCALE GENOMIC DNA]</scope>
    <source>
        <strain evidence="8">cv. RG33-2</strain>
    </source>
</reference>
<evidence type="ECO:0000256" key="2">
    <source>
        <dbReference type="ARBA" id="ARBA00022801"/>
    </source>
</evidence>
<dbReference type="OrthoDB" id="529743at2759"/>
<comment type="function">
    <text evidence="5">Acylhydrolase that catalyzes the hydrolysis of phospholipids at the sn-1 position.</text>
</comment>
<dbReference type="EMBL" id="JXTC01000024">
    <property type="protein sequence ID" value="PON98487.1"/>
    <property type="molecule type" value="Genomic_DNA"/>
</dbReference>
<gene>
    <name evidence="7" type="ORF">TorRG33x02_057210</name>
</gene>
<dbReference type="Gene3D" id="3.40.50.1820">
    <property type="entry name" value="alpha/beta hydrolase"/>
    <property type="match status" value="1"/>
</dbReference>
<dbReference type="PANTHER" id="PTHR31828:SF10">
    <property type="entry name" value="PHOSPHOLIPASE A1-IIDELTA"/>
    <property type="match status" value="1"/>
</dbReference>
<dbReference type="EC" id="3.1.1.-" evidence="5"/>
<keyword evidence="8" id="KW-1185">Reference proteome</keyword>
<dbReference type="PANTHER" id="PTHR31828">
    <property type="entry name" value="PHOSPHOLIPASE A1-IIGAMMA"/>
    <property type="match status" value="1"/>
</dbReference>
<accession>A0A2P5FL16</accession>
<evidence type="ECO:0000256" key="4">
    <source>
        <dbReference type="ARBA" id="ARBA00023098"/>
    </source>
</evidence>
<dbReference type="InterPro" id="IPR033556">
    <property type="entry name" value="PLA"/>
</dbReference>
<evidence type="ECO:0000259" key="6">
    <source>
        <dbReference type="Pfam" id="PF01764"/>
    </source>
</evidence>
<evidence type="ECO:0000256" key="1">
    <source>
        <dbReference type="ARBA" id="ARBA00010701"/>
    </source>
</evidence>
<dbReference type="SUPFAM" id="SSF53474">
    <property type="entry name" value="alpha/beta-Hydrolases"/>
    <property type="match status" value="1"/>
</dbReference>
<dbReference type="Proteomes" id="UP000237000">
    <property type="component" value="Unassembled WGS sequence"/>
</dbReference>
<keyword evidence="4 5" id="KW-0443">Lipid metabolism</keyword>
<comment type="caution">
    <text evidence="7">The sequence shown here is derived from an EMBL/GenBank/DDBJ whole genome shotgun (WGS) entry which is preliminary data.</text>
</comment>
<keyword evidence="3 5" id="KW-0442">Lipid degradation</keyword>
<sequence>MESSSPTWKELLGENNWRGLLDDPPPMDLSLRKFILRCGNFAEATYDAFENDPNFSPSGNLLNDTNKGTFFRDVYLQNGDDYKVVSFLYATSGFNFLDILFPRPPSGGATDPNTRSDRIANWMGYVAVTNDDVSAKIGRREIYVAWRGTSVSTEWETNSQFINLESIDPLLPLRDNPTRPLDHEAQVHAGFLSVYTSKRGGSSYAADSAGEQLRKVIKDLMKEYEGEDRSIVITGHSLGGALATLSAFSLVANGISDIPVTAVVFSCPKVGNQAFKNLVHQHRNLKILHVLCGGDFVPALPIKLRRSYVPIQTTQLMVYATKSPYLKWVLWPPTYHNLELVLHLVAGWNGPSFLPLSPTNPFELKVKRSFVLVNKWTGALLDGYGVPESWWLKRKELMEYKESTQEWVVKRPPKTG</sequence>
<dbReference type="InterPro" id="IPR029058">
    <property type="entry name" value="AB_hydrolase_fold"/>
</dbReference>
<feature type="domain" description="Fungal lipase-type" evidence="6">
    <location>
        <begin position="143"/>
        <end position="302"/>
    </location>
</feature>
<dbReference type="Pfam" id="PF01764">
    <property type="entry name" value="Lipase_3"/>
    <property type="match status" value="1"/>
</dbReference>
<comment type="similarity">
    <text evidence="1 5">Belongs to the AB hydrolase superfamily. Lipase family.</text>
</comment>
<protein>
    <recommendedName>
        <fullName evidence="5">Phospholipase A1</fullName>
        <ecNumber evidence="5">3.1.1.-</ecNumber>
    </recommendedName>
</protein>
<dbReference type="GO" id="GO:0016042">
    <property type="term" value="P:lipid catabolic process"/>
    <property type="evidence" value="ECO:0007669"/>
    <property type="project" value="UniProtKB-UniRule"/>
</dbReference>
<dbReference type="InParanoid" id="A0A2P5FL16"/>
<evidence type="ECO:0000256" key="3">
    <source>
        <dbReference type="ARBA" id="ARBA00022963"/>
    </source>
</evidence>
<evidence type="ECO:0000313" key="8">
    <source>
        <dbReference type="Proteomes" id="UP000237000"/>
    </source>
</evidence>
<evidence type="ECO:0000313" key="7">
    <source>
        <dbReference type="EMBL" id="PON98487.1"/>
    </source>
</evidence>
<name>A0A2P5FL16_TREOI</name>
<evidence type="ECO:0000256" key="5">
    <source>
        <dbReference type="RuleBase" id="RU367093"/>
    </source>
</evidence>
<keyword evidence="2 5" id="KW-0378">Hydrolase</keyword>
<dbReference type="CDD" id="cd00519">
    <property type="entry name" value="Lipase_3"/>
    <property type="match status" value="1"/>
</dbReference>
<proteinExistence type="inferred from homology"/>
<organism evidence="7 8">
    <name type="scientific">Trema orientale</name>
    <name type="common">Charcoal tree</name>
    <name type="synonym">Celtis orientalis</name>
    <dbReference type="NCBI Taxonomy" id="63057"/>
    <lineage>
        <taxon>Eukaryota</taxon>
        <taxon>Viridiplantae</taxon>
        <taxon>Streptophyta</taxon>
        <taxon>Embryophyta</taxon>
        <taxon>Tracheophyta</taxon>
        <taxon>Spermatophyta</taxon>
        <taxon>Magnoliopsida</taxon>
        <taxon>eudicotyledons</taxon>
        <taxon>Gunneridae</taxon>
        <taxon>Pentapetalae</taxon>
        <taxon>rosids</taxon>
        <taxon>fabids</taxon>
        <taxon>Rosales</taxon>
        <taxon>Cannabaceae</taxon>
        <taxon>Trema</taxon>
    </lineage>
</organism>
<dbReference type="InterPro" id="IPR002921">
    <property type="entry name" value="Fungal_lipase-type"/>
</dbReference>
<dbReference type="GO" id="GO:0008970">
    <property type="term" value="F:phospholipase A1 activity"/>
    <property type="evidence" value="ECO:0007669"/>
    <property type="project" value="UniProtKB-UniRule"/>
</dbReference>